<sequence length="220" mass="23637">MFIAGLESNLELLKHYLLQSTSVATFGVIAPVVLIYFLGRIFNFNNEEAVFLGVTFAATSVSISVEVLKELGKLNSKEGTTILGAAVIDDIMAIVILSVLVSVFSDVGQTQSSNTLSGGNIWVGFGLQFVYFIFIYLAFKLLVPVLMKISTKIQSTSPVVLMAVVISLGMAYLASLFGLSAVLGSFFAGIAIGQTPYKQQIDTEIEPIGYAVFIPVFLLV</sequence>
<evidence type="ECO:0000313" key="14">
    <source>
        <dbReference type="Proteomes" id="UP000198374"/>
    </source>
</evidence>
<proteinExistence type="inferred from homology"/>
<accession>A0A1Z5I9V4</accession>
<feature type="transmembrane region" description="Helical" evidence="11">
    <location>
        <begin position="159"/>
        <end position="192"/>
    </location>
</feature>
<dbReference type="PANTHER" id="PTHR43562:SF3">
    <property type="entry name" value="SODIUM ION_PROTON EXCHANGER (EUROFUNG)"/>
    <property type="match status" value="1"/>
</dbReference>
<dbReference type="GO" id="GO:0015297">
    <property type="term" value="F:antiporter activity"/>
    <property type="evidence" value="ECO:0007669"/>
    <property type="project" value="UniProtKB-KW"/>
</dbReference>
<comment type="caution">
    <text evidence="13">The sequence shown here is derived from an EMBL/GenBank/DDBJ whole genome shotgun (WGS) entry which is preliminary data.</text>
</comment>
<keyword evidence="7" id="KW-0915">Sodium</keyword>
<evidence type="ECO:0000259" key="12">
    <source>
        <dbReference type="Pfam" id="PF00999"/>
    </source>
</evidence>
<reference evidence="13 14" key="1">
    <citation type="submission" date="2015-11" db="EMBL/GenBank/DDBJ databases">
        <title>Draft genome sequences of new species of the genus Lactobacillus isolated from orchardgrass silage.</title>
        <authorList>
            <person name="Tohno M."/>
            <person name="Tanizawa Y."/>
            <person name="Arita M."/>
        </authorList>
    </citation>
    <scope>NUCLEOTIDE SEQUENCE [LARGE SCALE GENOMIC DNA]</scope>
    <source>
        <strain evidence="13 14">IWT30</strain>
    </source>
</reference>
<comment type="similarity">
    <text evidence="2">Belongs to the monovalent cation:proton antiporter 2 (CPA2) transporter (TC 2.A.37) family.</text>
</comment>
<evidence type="ECO:0000313" key="13">
    <source>
        <dbReference type="EMBL" id="GAW98504.1"/>
    </source>
</evidence>
<feature type="transmembrane region" description="Helical" evidence="11">
    <location>
        <begin position="121"/>
        <end position="147"/>
    </location>
</feature>
<keyword evidence="9 11" id="KW-0472">Membrane</keyword>
<name>A0A1Z5I9V4_9LACO</name>
<feature type="transmembrane region" description="Helical" evidence="11">
    <location>
        <begin position="16"/>
        <end position="37"/>
    </location>
</feature>
<keyword evidence="14" id="KW-1185">Reference proteome</keyword>
<dbReference type="Gene3D" id="1.20.1530.20">
    <property type="match status" value="1"/>
</dbReference>
<keyword evidence="8" id="KW-0406">Ion transport</keyword>
<dbReference type="GO" id="GO:1902600">
    <property type="term" value="P:proton transmembrane transport"/>
    <property type="evidence" value="ECO:0007669"/>
    <property type="project" value="InterPro"/>
</dbReference>
<keyword evidence="3" id="KW-0813">Transport</keyword>
<evidence type="ECO:0000256" key="6">
    <source>
        <dbReference type="ARBA" id="ARBA00022989"/>
    </source>
</evidence>
<evidence type="ECO:0000256" key="10">
    <source>
        <dbReference type="ARBA" id="ARBA00023201"/>
    </source>
</evidence>
<dbReference type="GO" id="GO:0006814">
    <property type="term" value="P:sodium ion transport"/>
    <property type="evidence" value="ECO:0007669"/>
    <property type="project" value="UniProtKB-KW"/>
</dbReference>
<organism evidence="13 14">
    <name type="scientific">Secundilactobacillus mixtipabuli</name>
    <dbReference type="NCBI Taxonomy" id="1435342"/>
    <lineage>
        <taxon>Bacteria</taxon>
        <taxon>Bacillati</taxon>
        <taxon>Bacillota</taxon>
        <taxon>Bacilli</taxon>
        <taxon>Lactobacillales</taxon>
        <taxon>Lactobacillaceae</taxon>
        <taxon>Secundilactobacillus</taxon>
    </lineage>
</organism>
<protein>
    <submittedName>
        <fullName evidence="13">Na+/H+ antiporter</fullName>
    </submittedName>
</protein>
<feature type="transmembrane region" description="Helical" evidence="11">
    <location>
        <begin position="49"/>
        <end position="68"/>
    </location>
</feature>
<keyword evidence="4" id="KW-0050">Antiport</keyword>
<dbReference type="AlphaFoldDB" id="A0A1Z5I9V4"/>
<comment type="subcellular location">
    <subcellularLocation>
        <location evidence="1">Membrane</location>
        <topology evidence="1">Multi-pass membrane protein</topology>
    </subcellularLocation>
</comment>
<dbReference type="EMBL" id="BCMF01000002">
    <property type="protein sequence ID" value="GAW98504.1"/>
    <property type="molecule type" value="Genomic_DNA"/>
</dbReference>
<dbReference type="GO" id="GO:0016020">
    <property type="term" value="C:membrane"/>
    <property type="evidence" value="ECO:0007669"/>
    <property type="project" value="UniProtKB-SubCell"/>
</dbReference>
<evidence type="ECO:0000256" key="7">
    <source>
        <dbReference type="ARBA" id="ARBA00023053"/>
    </source>
</evidence>
<dbReference type="Pfam" id="PF00999">
    <property type="entry name" value="Na_H_Exchanger"/>
    <property type="match status" value="1"/>
</dbReference>
<evidence type="ECO:0000256" key="9">
    <source>
        <dbReference type="ARBA" id="ARBA00023136"/>
    </source>
</evidence>
<evidence type="ECO:0000256" key="5">
    <source>
        <dbReference type="ARBA" id="ARBA00022692"/>
    </source>
</evidence>
<evidence type="ECO:0000256" key="2">
    <source>
        <dbReference type="ARBA" id="ARBA00005551"/>
    </source>
</evidence>
<keyword evidence="6 11" id="KW-1133">Transmembrane helix</keyword>
<evidence type="ECO:0000256" key="3">
    <source>
        <dbReference type="ARBA" id="ARBA00022448"/>
    </source>
</evidence>
<feature type="transmembrane region" description="Helical" evidence="11">
    <location>
        <begin position="80"/>
        <end position="101"/>
    </location>
</feature>
<feature type="domain" description="Cation/H+ exchanger transmembrane" evidence="12">
    <location>
        <begin position="1"/>
        <end position="218"/>
    </location>
</feature>
<evidence type="ECO:0000256" key="1">
    <source>
        <dbReference type="ARBA" id="ARBA00004141"/>
    </source>
</evidence>
<evidence type="ECO:0000256" key="11">
    <source>
        <dbReference type="SAM" id="Phobius"/>
    </source>
</evidence>
<dbReference type="InterPro" id="IPR038770">
    <property type="entry name" value="Na+/solute_symporter_sf"/>
</dbReference>
<gene>
    <name evidence="13" type="ORF">IWT30_00449</name>
</gene>
<evidence type="ECO:0000256" key="4">
    <source>
        <dbReference type="ARBA" id="ARBA00022449"/>
    </source>
</evidence>
<dbReference type="Proteomes" id="UP000198374">
    <property type="component" value="Unassembled WGS sequence"/>
</dbReference>
<dbReference type="PANTHER" id="PTHR43562">
    <property type="entry name" value="NAPA-TYPE SODIUM/HYDROGEN ANTIPORTER"/>
    <property type="match status" value="1"/>
</dbReference>
<dbReference type="InterPro" id="IPR006153">
    <property type="entry name" value="Cation/H_exchanger_TM"/>
</dbReference>
<keyword evidence="5 11" id="KW-0812">Transmembrane</keyword>
<evidence type="ECO:0000256" key="8">
    <source>
        <dbReference type="ARBA" id="ARBA00023065"/>
    </source>
</evidence>
<keyword evidence="10" id="KW-0739">Sodium transport</keyword>